<dbReference type="CDD" id="cd22209">
    <property type="entry name" value="EMC10"/>
    <property type="match status" value="1"/>
</dbReference>
<evidence type="ECO:0000256" key="7">
    <source>
        <dbReference type="ARBA" id="ARBA00022989"/>
    </source>
</evidence>
<keyword evidence="5 9" id="KW-0732">Signal</keyword>
<name>A0ABZ1CWF6_9TREE</name>
<feature type="chain" id="PRO_5047274727" description="ER membrane protein complex subunit 10" evidence="9">
    <location>
        <begin position="20"/>
        <end position="228"/>
    </location>
</feature>
<keyword evidence="7" id="KW-1133">Transmembrane helix</keyword>
<dbReference type="Proteomes" id="UP001329825">
    <property type="component" value="Chromosome 4"/>
</dbReference>
<evidence type="ECO:0000256" key="8">
    <source>
        <dbReference type="ARBA" id="ARBA00023136"/>
    </source>
</evidence>
<evidence type="ECO:0000256" key="9">
    <source>
        <dbReference type="SAM" id="SignalP"/>
    </source>
</evidence>
<dbReference type="PANTHER" id="PTHR21397:SF4">
    <property type="entry name" value="ER MEMBRANE PROTEIN COMPLEX SUBUNIT 10"/>
    <property type="match status" value="1"/>
</dbReference>
<proteinExistence type="inferred from homology"/>
<dbReference type="RefSeq" id="XP_062790837.1">
    <property type="nucleotide sequence ID" value="XM_062934786.1"/>
</dbReference>
<evidence type="ECO:0000313" key="11">
    <source>
        <dbReference type="Proteomes" id="UP001329825"/>
    </source>
</evidence>
<dbReference type="GeneID" id="87955181"/>
<dbReference type="PANTHER" id="PTHR21397">
    <property type="entry name" value="CHROMATIN COMPLEXES SUBUNIT BAP18-RELATED"/>
    <property type="match status" value="1"/>
</dbReference>
<keyword evidence="4" id="KW-0812">Transmembrane</keyword>
<accession>A0ABZ1CWF6</accession>
<gene>
    <name evidence="10" type="ORF">IL334_003050</name>
</gene>
<evidence type="ECO:0000256" key="1">
    <source>
        <dbReference type="ARBA" id="ARBA00004115"/>
    </source>
</evidence>
<reference evidence="10 11" key="1">
    <citation type="submission" date="2024-01" db="EMBL/GenBank/DDBJ databases">
        <title>Comparative genomics of Cryptococcus and Kwoniella reveals pathogenesis evolution and contrasting modes of karyotype evolution via chromosome fusion or intercentromeric recombination.</title>
        <authorList>
            <person name="Coelho M.A."/>
            <person name="David-Palma M."/>
            <person name="Shea T."/>
            <person name="Bowers K."/>
            <person name="McGinley-Smith S."/>
            <person name="Mohammad A.W."/>
            <person name="Gnirke A."/>
            <person name="Yurkov A.M."/>
            <person name="Nowrousian M."/>
            <person name="Sun S."/>
            <person name="Cuomo C.A."/>
            <person name="Heitman J."/>
        </authorList>
    </citation>
    <scope>NUCLEOTIDE SEQUENCE [LARGE SCALE GENOMIC DNA]</scope>
    <source>
        <strain evidence="10">CBS 11374</strain>
    </source>
</reference>
<dbReference type="EMBL" id="CP141884">
    <property type="protein sequence ID" value="WRT66097.1"/>
    <property type="molecule type" value="Genomic_DNA"/>
</dbReference>
<evidence type="ECO:0000256" key="4">
    <source>
        <dbReference type="ARBA" id="ARBA00022692"/>
    </source>
</evidence>
<organism evidence="10 11">
    <name type="scientific">Kwoniella shivajii</name>
    <dbReference type="NCBI Taxonomy" id="564305"/>
    <lineage>
        <taxon>Eukaryota</taxon>
        <taxon>Fungi</taxon>
        <taxon>Dikarya</taxon>
        <taxon>Basidiomycota</taxon>
        <taxon>Agaricomycotina</taxon>
        <taxon>Tremellomycetes</taxon>
        <taxon>Tremellales</taxon>
        <taxon>Cryptococcaceae</taxon>
        <taxon>Kwoniella</taxon>
    </lineage>
</organism>
<protein>
    <recommendedName>
        <fullName evidence="3">ER membrane protein complex subunit 10</fullName>
    </recommendedName>
</protein>
<evidence type="ECO:0000256" key="5">
    <source>
        <dbReference type="ARBA" id="ARBA00022729"/>
    </source>
</evidence>
<evidence type="ECO:0000256" key="6">
    <source>
        <dbReference type="ARBA" id="ARBA00022824"/>
    </source>
</evidence>
<evidence type="ECO:0000256" key="3">
    <source>
        <dbReference type="ARBA" id="ARBA00020105"/>
    </source>
</evidence>
<comment type="subcellular location">
    <subcellularLocation>
        <location evidence="1">Endoplasmic reticulum membrane</location>
        <topology evidence="1">Single-pass type I membrane protein</topology>
    </subcellularLocation>
</comment>
<keyword evidence="8" id="KW-0472">Membrane</keyword>
<feature type="signal peptide" evidence="9">
    <location>
        <begin position="1"/>
        <end position="19"/>
    </location>
</feature>
<comment type="similarity">
    <text evidence="2">Belongs to the EMC10 family.</text>
</comment>
<sequence>MLALFLSLLFILAPCIILAESIETYRIHHRFLSHPSPQSPPTFRQLGSVQISQSSNSFTTTLEDSLENVAEDLVDDGKGWYQVGLQLSEGHGVDEWFISSTKYCYLSSSSPKIKIHLSESSIPTSLSIHPTAPSQSSCSSNSSESIKLPSKINELQFEFPRHTHKIYSPSLAAPPALDPSTGSPAQPEQEKSFAQKYWMYIVGLALFFAVQMGPDDKPAAAGSGGGAK</sequence>
<keyword evidence="6" id="KW-0256">Endoplasmic reticulum</keyword>
<evidence type="ECO:0000256" key="2">
    <source>
        <dbReference type="ARBA" id="ARBA00007695"/>
    </source>
</evidence>
<dbReference type="Pfam" id="PF21203">
    <property type="entry name" value="ECM10"/>
    <property type="match status" value="1"/>
</dbReference>
<keyword evidence="11" id="KW-1185">Reference proteome</keyword>
<evidence type="ECO:0000313" key="10">
    <source>
        <dbReference type="EMBL" id="WRT66097.1"/>
    </source>
</evidence>